<organism evidence="1">
    <name type="scientific">marine sediment metagenome</name>
    <dbReference type="NCBI Taxonomy" id="412755"/>
    <lineage>
        <taxon>unclassified sequences</taxon>
        <taxon>metagenomes</taxon>
        <taxon>ecological metagenomes</taxon>
    </lineage>
</organism>
<proteinExistence type="predicted"/>
<comment type="caution">
    <text evidence="1">The sequence shown here is derived from an EMBL/GenBank/DDBJ whole genome shotgun (WGS) entry which is preliminary data.</text>
</comment>
<gene>
    <name evidence="1" type="ORF">S01H1_20991</name>
</gene>
<protein>
    <submittedName>
        <fullName evidence="1">Uncharacterized protein</fullName>
    </submittedName>
</protein>
<feature type="non-terminal residue" evidence="1">
    <location>
        <position position="37"/>
    </location>
</feature>
<dbReference type="EMBL" id="BARS01011569">
    <property type="protein sequence ID" value="GAF91366.1"/>
    <property type="molecule type" value="Genomic_DNA"/>
</dbReference>
<reference evidence="1" key="1">
    <citation type="journal article" date="2014" name="Front. Microbiol.">
        <title>High frequency of phylogenetically diverse reductive dehalogenase-homologous genes in deep subseafloor sedimentary metagenomes.</title>
        <authorList>
            <person name="Kawai M."/>
            <person name="Futagami T."/>
            <person name="Toyoda A."/>
            <person name="Takaki Y."/>
            <person name="Nishi S."/>
            <person name="Hori S."/>
            <person name="Arai W."/>
            <person name="Tsubouchi T."/>
            <person name="Morono Y."/>
            <person name="Uchiyama I."/>
            <person name="Ito T."/>
            <person name="Fujiyama A."/>
            <person name="Inagaki F."/>
            <person name="Takami H."/>
        </authorList>
    </citation>
    <scope>NUCLEOTIDE SEQUENCE</scope>
    <source>
        <strain evidence="1">Expedition CK06-06</strain>
    </source>
</reference>
<dbReference type="AlphaFoldDB" id="X0TW05"/>
<name>X0TW05_9ZZZZ</name>
<accession>X0TW05</accession>
<evidence type="ECO:0000313" key="1">
    <source>
        <dbReference type="EMBL" id="GAF91366.1"/>
    </source>
</evidence>
<sequence>MEALLRYRGRSVTAADVAFIQELIADNPAASRRRLSE</sequence>